<evidence type="ECO:0000313" key="4">
    <source>
        <dbReference type="EMBL" id="KAK0511533.1"/>
    </source>
</evidence>
<reference evidence="4" key="1">
    <citation type="submission" date="2023-03" db="EMBL/GenBank/DDBJ databases">
        <title>Complete genome of Cladonia borealis.</title>
        <authorList>
            <person name="Park H."/>
        </authorList>
    </citation>
    <scope>NUCLEOTIDE SEQUENCE</scope>
    <source>
        <strain evidence="4">ANT050790</strain>
    </source>
</reference>
<dbReference type="EMBL" id="JAFEKC020000013">
    <property type="protein sequence ID" value="KAK0511533.1"/>
    <property type="molecule type" value="Genomic_DNA"/>
</dbReference>
<dbReference type="PANTHER" id="PTHR48182">
    <property type="entry name" value="PROTEIN SERAC1"/>
    <property type="match status" value="1"/>
</dbReference>
<name>A0AA39QYJ9_9LECA</name>
<dbReference type="InterPro" id="IPR056884">
    <property type="entry name" value="NPHP3-like_N"/>
</dbReference>
<keyword evidence="5" id="KW-1185">Reference proteome</keyword>
<comment type="caution">
    <text evidence="4">The sequence shown here is derived from an EMBL/GenBank/DDBJ whole genome shotgun (WGS) entry which is preliminary data.</text>
</comment>
<organism evidence="4 5">
    <name type="scientific">Cladonia borealis</name>
    <dbReference type="NCBI Taxonomy" id="184061"/>
    <lineage>
        <taxon>Eukaryota</taxon>
        <taxon>Fungi</taxon>
        <taxon>Dikarya</taxon>
        <taxon>Ascomycota</taxon>
        <taxon>Pezizomycotina</taxon>
        <taxon>Lecanoromycetes</taxon>
        <taxon>OSLEUM clade</taxon>
        <taxon>Lecanoromycetidae</taxon>
        <taxon>Lecanorales</taxon>
        <taxon>Lecanorineae</taxon>
        <taxon>Cladoniaceae</taxon>
        <taxon>Cladonia</taxon>
    </lineage>
</organism>
<dbReference type="InterPro" id="IPR052374">
    <property type="entry name" value="SERAC1"/>
</dbReference>
<dbReference type="Proteomes" id="UP001166286">
    <property type="component" value="Unassembled WGS sequence"/>
</dbReference>
<dbReference type="Pfam" id="PF24883">
    <property type="entry name" value="NPHP3_N"/>
    <property type="match status" value="1"/>
</dbReference>
<evidence type="ECO:0000313" key="5">
    <source>
        <dbReference type="Proteomes" id="UP001166286"/>
    </source>
</evidence>
<gene>
    <name evidence="4" type="ORF">JMJ35_006106</name>
</gene>
<accession>A0AA39QYJ9</accession>
<dbReference type="AlphaFoldDB" id="A0AA39QYJ9"/>
<sequence length="841" mass="95757">MARTSTSDSSLPKTGIAVLRNARGSEAEVDIIAIHGIGADPDDTWISKRKGVNWLKDPDMLPEAAPQARIMRFGWESQWIGKDFIDQRCSTVAEQLLEDLRTVREEAPQRPMVFICHCFGGIVLQKAIIIATTHREDWRIAPQRTDNGGIDMVDCVSGLVFLGTPFTAPRAQSYASIIGRLLARVDLGSSEIYETSPRELRQQRKDFVRIVNRQHIPLYCFFEQHRANIARAIDVPIRRNASFADQCYQTIVVDDEQASIDGFEGIALAADHFHLNKFTSPTDTNYIRVSSRLKSMIGDAPRRTSARLNPRSLPKDDEGETNLSYTVSVKGGAERAAFTGIPSGSEVETLLRALCDDNPMQDRRKFQGEISEESSETYAWIFADVAYTTWLNVETKPILWIHDEEGQSKTPLTISLINALTDKVERSSQRRALAYFFCVALDCNRNNATAMIRVLLYQLLCQQPHARKPWLREYQVHDERFLEKAECFDILWKVLQSTLAEAKLDVMYFVLYRPEHADSGIFSALSQLLRPTHTKCHIKWVLISRVQAGQVEDIDTPLCIDLANRQSPPSPFTSALRASAPESINLPPAARGSTSSIDSPVSVYCDHIQEPWTCMMRTYREAPSDYLVIDCLRADEKSRIIHEIPSDLYPTIPHTDTNARDSTVSFLDPQEMMLLSTVEKLPVWDNPYYRCESSKDFKALQELIYGSPLLLHCRVLRIKSNREQESFKQDLRVWSNDMETGDVTLMFYTNCSKIYHPREYLQPTSRCFKPLDELAKRPDTSTLTLHYKVENNSETAGENGLSLSNKFKKALHKPKILKYLEIEFYSSSDKRDFVQKWPSPS</sequence>
<dbReference type="Gene3D" id="3.40.50.1820">
    <property type="entry name" value="alpha/beta hydrolase"/>
    <property type="match status" value="1"/>
</dbReference>
<evidence type="ECO:0000256" key="1">
    <source>
        <dbReference type="ARBA" id="ARBA00022737"/>
    </source>
</evidence>
<protein>
    <recommendedName>
        <fullName evidence="3">Nephrocystin 3-like N-terminal domain-containing protein</fullName>
    </recommendedName>
</protein>
<dbReference type="PANTHER" id="PTHR48182:SF3">
    <property type="entry name" value="DUF676 DOMAIN-CONTAINING PROTEIN"/>
    <property type="match status" value="1"/>
</dbReference>
<dbReference type="InterPro" id="IPR029058">
    <property type="entry name" value="AB_hydrolase_fold"/>
</dbReference>
<feature type="domain" description="Nephrocystin 3-like N-terminal" evidence="3">
    <location>
        <begin position="377"/>
        <end position="545"/>
    </location>
</feature>
<evidence type="ECO:0000256" key="2">
    <source>
        <dbReference type="SAM" id="MobiDB-lite"/>
    </source>
</evidence>
<feature type="region of interest" description="Disordered" evidence="2">
    <location>
        <begin position="300"/>
        <end position="321"/>
    </location>
</feature>
<proteinExistence type="predicted"/>
<dbReference type="SUPFAM" id="SSF53474">
    <property type="entry name" value="alpha/beta-Hydrolases"/>
    <property type="match status" value="1"/>
</dbReference>
<evidence type="ECO:0000259" key="3">
    <source>
        <dbReference type="Pfam" id="PF24883"/>
    </source>
</evidence>
<keyword evidence="1" id="KW-0677">Repeat</keyword>